<feature type="chain" id="PRO_5039097272" evidence="1">
    <location>
        <begin position="25"/>
        <end position="391"/>
    </location>
</feature>
<dbReference type="Pfam" id="PF13609">
    <property type="entry name" value="Porin_4"/>
    <property type="match status" value="1"/>
</dbReference>
<evidence type="ECO:0000256" key="1">
    <source>
        <dbReference type="SAM" id="SignalP"/>
    </source>
</evidence>
<proteinExistence type="predicted"/>
<dbReference type="RefSeq" id="WP_251810313.1">
    <property type="nucleotide sequence ID" value="NZ_CP101527.1"/>
</dbReference>
<evidence type="ECO:0000313" key="3">
    <source>
        <dbReference type="EMBL" id="UZW74886.1"/>
    </source>
</evidence>
<dbReference type="SUPFAM" id="SSF56935">
    <property type="entry name" value="Porins"/>
    <property type="match status" value="1"/>
</dbReference>
<feature type="domain" description="Porin" evidence="2">
    <location>
        <begin position="17"/>
        <end position="388"/>
    </location>
</feature>
<dbReference type="InterPro" id="IPR023614">
    <property type="entry name" value="Porin_dom_sf"/>
</dbReference>
<name>A0A9E8KJC5_9ALTE</name>
<accession>A0A9E8KJC5</accession>
<dbReference type="EMBL" id="CP101527">
    <property type="protein sequence ID" value="UZW74886.1"/>
    <property type="molecule type" value="Genomic_DNA"/>
</dbReference>
<dbReference type="GO" id="GO:0016020">
    <property type="term" value="C:membrane"/>
    <property type="evidence" value="ECO:0007669"/>
    <property type="project" value="InterPro"/>
</dbReference>
<keyword evidence="1" id="KW-0732">Signal</keyword>
<keyword evidence="4" id="KW-1185">Reference proteome</keyword>
<dbReference type="AlphaFoldDB" id="A0A9E8KJC5"/>
<dbReference type="Proteomes" id="UP001164472">
    <property type="component" value="Chromosome"/>
</dbReference>
<sequence>MPIKNKMMPSVAVLGAALTLPVSAYDFEQISINGFGSVIAAQTLDNDEALYGNDNDLSFQNESRFALQVAAPIGEKFSATAQIMAKGEDEFSPEFEWAYISYQATDNFIVMAGRQRFNLYKYSDYVDVGYAYHWIRPPQGVYSIPFNSGNGLGFLYNTALGDVDFNFTYKFIGEEISDYVPSGTDVTPANFKVTMSHLVNFDFTWNDLNFGANYGLVPELSYDAPGLVLLNAGLQAAGLTDAQRNTIMSDVWVDDEKLNFYGTYIGYDPGDWFLLAEYTYYEFDEANAFADQESFYVSAGVRINQFTVHGTYGMDKNDPSSDVYKRVPAALQASVQSAVSQQVEDSETYSLGVRWEVDTGVALKADYTTYSDDLDKTADADLISAGIDFVF</sequence>
<protein>
    <submittedName>
        <fullName evidence="3">OprO/OprP family phosphate-selective porin</fullName>
    </submittedName>
</protein>
<reference evidence="3" key="1">
    <citation type="submission" date="2022-07" db="EMBL/GenBank/DDBJ databases">
        <title>Alkalimarinus sp. nov., isolated from gut of a Alitta virens.</title>
        <authorList>
            <person name="Yang A.I."/>
            <person name="Shin N.-R."/>
        </authorList>
    </citation>
    <scope>NUCLEOTIDE SEQUENCE</scope>
    <source>
        <strain evidence="3">FA028</strain>
    </source>
</reference>
<gene>
    <name evidence="3" type="ORF">NNL22_17980</name>
</gene>
<dbReference type="Gene3D" id="2.40.160.10">
    <property type="entry name" value="Porin"/>
    <property type="match status" value="1"/>
</dbReference>
<feature type="signal peptide" evidence="1">
    <location>
        <begin position="1"/>
        <end position="24"/>
    </location>
</feature>
<dbReference type="GO" id="GO:0015288">
    <property type="term" value="F:porin activity"/>
    <property type="evidence" value="ECO:0007669"/>
    <property type="project" value="InterPro"/>
</dbReference>
<organism evidence="3 4">
    <name type="scientific">Alkalimarinus sediminis</name>
    <dbReference type="NCBI Taxonomy" id="1632866"/>
    <lineage>
        <taxon>Bacteria</taxon>
        <taxon>Pseudomonadati</taxon>
        <taxon>Pseudomonadota</taxon>
        <taxon>Gammaproteobacteria</taxon>
        <taxon>Alteromonadales</taxon>
        <taxon>Alteromonadaceae</taxon>
        <taxon>Alkalimarinus</taxon>
    </lineage>
</organism>
<dbReference type="KEGG" id="asem:NNL22_17980"/>
<evidence type="ECO:0000313" key="4">
    <source>
        <dbReference type="Proteomes" id="UP001164472"/>
    </source>
</evidence>
<dbReference type="InterPro" id="IPR033900">
    <property type="entry name" value="Gram_neg_porin_domain"/>
</dbReference>
<evidence type="ECO:0000259" key="2">
    <source>
        <dbReference type="Pfam" id="PF13609"/>
    </source>
</evidence>